<comment type="caution">
    <text evidence="2">The sequence shown here is derived from an EMBL/GenBank/DDBJ whole genome shotgun (WGS) entry which is preliminary data.</text>
</comment>
<accession>A0AA39XNK4</accession>
<evidence type="ECO:0000256" key="1">
    <source>
        <dbReference type="SAM" id="Phobius"/>
    </source>
</evidence>
<dbReference type="EMBL" id="JAULSR010000001">
    <property type="protein sequence ID" value="KAK0637322.1"/>
    <property type="molecule type" value="Genomic_DNA"/>
</dbReference>
<evidence type="ECO:0000313" key="3">
    <source>
        <dbReference type="Proteomes" id="UP001174934"/>
    </source>
</evidence>
<gene>
    <name evidence="2" type="ORF">B0T17DRAFT_613925</name>
</gene>
<sequence>MDHSRTPVSSSPSSIRRRPGLAFFALAMVGAGVGFKYMTTKIRNNELAQKNSSNGTFYVTVDRSGGGI</sequence>
<dbReference type="AlphaFoldDB" id="A0AA39XNK4"/>
<keyword evidence="1" id="KW-0812">Transmembrane</keyword>
<proteinExistence type="predicted"/>
<evidence type="ECO:0000313" key="2">
    <source>
        <dbReference type="EMBL" id="KAK0637322.1"/>
    </source>
</evidence>
<reference evidence="2" key="1">
    <citation type="submission" date="2023-06" db="EMBL/GenBank/DDBJ databases">
        <title>Genome-scale phylogeny and comparative genomics of the fungal order Sordariales.</title>
        <authorList>
            <consortium name="Lawrence Berkeley National Laboratory"/>
            <person name="Hensen N."/>
            <person name="Bonometti L."/>
            <person name="Westerberg I."/>
            <person name="Brannstrom I.O."/>
            <person name="Guillou S."/>
            <person name="Cros-Aarteil S."/>
            <person name="Calhoun S."/>
            <person name="Haridas S."/>
            <person name="Kuo A."/>
            <person name="Mondo S."/>
            <person name="Pangilinan J."/>
            <person name="Riley R."/>
            <person name="LaButti K."/>
            <person name="Andreopoulos B."/>
            <person name="Lipzen A."/>
            <person name="Chen C."/>
            <person name="Yanf M."/>
            <person name="Daum C."/>
            <person name="Ng V."/>
            <person name="Clum A."/>
            <person name="Steindorff A."/>
            <person name="Ohm R."/>
            <person name="Martin F."/>
            <person name="Silar P."/>
            <person name="Natvig D."/>
            <person name="Lalanne C."/>
            <person name="Gautier V."/>
            <person name="Ament-velasquez S.L."/>
            <person name="Kruys A."/>
            <person name="Hutchinson M.I."/>
            <person name="Powell A.J."/>
            <person name="Barry K."/>
            <person name="Miller A.N."/>
            <person name="Grigoriev I.V."/>
            <person name="Debuchy R."/>
            <person name="Gladieux P."/>
            <person name="Thoren M.H."/>
            <person name="Johannesson H."/>
        </authorList>
    </citation>
    <scope>NUCLEOTIDE SEQUENCE</scope>
    <source>
        <strain evidence="2">SMH3391-2</strain>
    </source>
</reference>
<keyword evidence="1" id="KW-1133">Transmembrane helix</keyword>
<keyword evidence="1" id="KW-0472">Membrane</keyword>
<feature type="transmembrane region" description="Helical" evidence="1">
    <location>
        <begin position="20"/>
        <end position="38"/>
    </location>
</feature>
<keyword evidence="3" id="KW-1185">Reference proteome</keyword>
<name>A0AA39XNK4_9PEZI</name>
<dbReference type="Proteomes" id="UP001174934">
    <property type="component" value="Unassembled WGS sequence"/>
</dbReference>
<protein>
    <submittedName>
        <fullName evidence="2">Uncharacterized protein</fullName>
    </submittedName>
</protein>
<organism evidence="2 3">
    <name type="scientific">Bombardia bombarda</name>
    <dbReference type="NCBI Taxonomy" id="252184"/>
    <lineage>
        <taxon>Eukaryota</taxon>
        <taxon>Fungi</taxon>
        <taxon>Dikarya</taxon>
        <taxon>Ascomycota</taxon>
        <taxon>Pezizomycotina</taxon>
        <taxon>Sordariomycetes</taxon>
        <taxon>Sordariomycetidae</taxon>
        <taxon>Sordariales</taxon>
        <taxon>Lasiosphaeriaceae</taxon>
        <taxon>Bombardia</taxon>
    </lineage>
</organism>